<evidence type="ECO:0000256" key="3">
    <source>
        <dbReference type="ARBA" id="ARBA00022553"/>
    </source>
</evidence>
<feature type="coiled-coil region" evidence="5">
    <location>
        <begin position="138"/>
        <end position="183"/>
    </location>
</feature>
<dbReference type="EC" id="2.7.13.3" evidence="2"/>
<dbReference type="InterPro" id="IPR003594">
    <property type="entry name" value="HATPase_dom"/>
</dbReference>
<evidence type="ECO:0000256" key="2">
    <source>
        <dbReference type="ARBA" id="ARBA00012438"/>
    </source>
</evidence>
<dbReference type="InterPro" id="IPR011006">
    <property type="entry name" value="CheY-like_superfamily"/>
</dbReference>
<dbReference type="InterPro" id="IPR036890">
    <property type="entry name" value="HATPase_C_sf"/>
</dbReference>
<dbReference type="PROSITE" id="PS50110">
    <property type="entry name" value="RESPONSE_REGULATORY"/>
    <property type="match status" value="1"/>
</dbReference>
<accession>A0A562L8F9</accession>
<dbReference type="Pfam" id="PF02518">
    <property type="entry name" value="HATPase_c"/>
    <property type="match status" value="1"/>
</dbReference>
<comment type="caution">
    <text evidence="9">The sequence shown here is derived from an EMBL/GenBank/DDBJ whole genome shotgun (WGS) entry which is preliminary data.</text>
</comment>
<dbReference type="PROSITE" id="PS50109">
    <property type="entry name" value="HIS_KIN"/>
    <property type="match status" value="1"/>
</dbReference>
<evidence type="ECO:0000259" key="7">
    <source>
        <dbReference type="PROSITE" id="PS50109"/>
    </source>
</evidence>
<evidence type="ECO:0000256" key="1">
    <source>
        <dbReference type="ARBA" id="ARBA00000085"/>
    </source>
</evidence>
<keyword evidence="3 4" id="KW-0597">Phosphoprotein</keyword>
<dbReference type="InterPro" id="IPR001789">
    <property type="entry name" value="Sig_transdc_resp-reg_receiver"/>
</dbReference>
<evidence type="ECO:0000313" key="9">
    <source>
        <dbReference type="EMBL" id="TWI03967.1"/>
    </source>
</evidence>
<dbReference type="PRINTS" id="PR00344">
    <property type="entry name" value="BCTRLSENSOR"/>
</dbReference>
<dbReference type="SMART" id="SM00388">
    <property type="entry name" value="HisKA"/>
    <property type="match status" value="1"/>
</dbReference>
<evidence type="ECO:0000259" key="8">
    <source>
        <dbReference type="PROSITE" id="PS50110"/>
    </source>
</evidence>
<dbReference type="InterPro" id="IPR003661">
    <property type="entry name" value="HisK_dim/P_dom"/>
</dbReference>
<dbReference type="SMART" id="SM00387">
    <property type="entry name" value="HATPase_c"/>
    <property type="match status" value="1"/>
</dbReference>
<dbReference type="SUPFAM" id="SSF47384">
    <property type="entry name" value="Homodimeric domain of signal transducing histidine kinase"/>
    <property type="match status" value="1"/>
</dbReference>
<dbReference type="RefSeq" id="WP_145636514.1">
    <property type="nucleotide sequence ID" value="NZ_CP088014.1"/>
</dbReference>
<dbReference type="OrthoDB" id="9796100at2"/>
<keyword evidence="10" id="KW-1185">Reference proteome</keyword>
<dbReference type="Pfam" id="PF00512">
    <property type="entry name" value="HisKA"/>
    <property type="match status" value="1"/>
</dbReference>
<proteinExistence type="predicted"/>
<dbReference type="PANTHER" id="PTHR43065">
    <property type="entry name" value="SENSOR HISTIDINE KINASE"/>
    <property type="match status" value="1"/>
</dbReference>
<dbReference type="SUPFAM" id="SSF55874">
    <property type="entry name" value="ATPase domain of HSP90 chaperone/DNA topoisomerase II/histidine kinase"/>
    <property type="match status" value="1"/>
</dbReference>
<dbReference type="SUPFAM" id="SSF52172">
    <property type="entry name" value="CheY-like"/>
    <property type="match status" value="1"/>
</dbReference>
<feature type="domain" description="Histidine kinase" evidence="7">
    <location>
        <begin position="199"/>
        <end position="415"/>
    </location>
</feature>
<keyword evidence="5" id="KW-0175">Coiled coil</keyword>
<feature type="modified residue" description="4-aspartylphosphate" evidence="4">
    <location>
        <position position="490"/>
    </location>
</feature>
<feature type="domain" description="Response regulatory" evidence="8">
    <location>
        <begin position="440"/>
        <end position="554"/>
    </location>
</feature>
<feature type="region of interest" description="Disordered" evidence="6">
    <location>
        <begin position="552"/>
        <end position="572"/>
    </location>
</feature>
<dbReference type="EMBL" id="VLKL01000010">
    <property type="protein sequence ID" value="TWI03967.1"/>
    <property type="molecule type" value="Genomic_DNA"/>
</dbReference>
<dbReference type="Gene3D" id="1.10.287.130">
    <property type="match status" value="1"/>
</dbReference>
<dbReference type="CDD" id="cd00082">
    <property type="entry name" value="HisKA"/>
    <property type="match status" value="1"/>
</dbReference>
<gene>
    <name evidence="9" type="ORF">IQ17_03822</name>
</gene>
<comment type="catalytic activity">
    <reaction evidence="1">
        <text>ATP + protein L-histidine = ADP + protein N-phospho-L-histidine.</text>
        <dbReference type="EC" id="2.7.13.3"/>
    </reaction>
</comment>
<evidence type="ECO:0000256" key="5">
    <source>
        <dbReference type="SAM" id="Coils"/>
    </source>
</evidence>
<dbReference type="SMART" id="SM00448">
    <property type="entry name" value="REC"/>
    <property type="match status" value="1"/>
</dbReference>
<evidence type="ECO:0000256" key="4">
    <source>
        <dbReference type="PROSITE-ProRule" id="PRU00169"/>
    </source>
</evidence>
<evidence type="ECO:0000313" key="10">
    <source>
        <dbReference type="Proteomes" id="UP000317176"/>
    </source>
</evidence>
<dbReference type="InterPro" id="IPR036097">
    <property type="entry name" value="HisK_dim/P_sf"/>
</dbReference>
<dbReference type="InterPro" id="IPR005467">
    <property type="entry name" value="His_kinase_dom"/>
</dbReference>
<name>A0A562L8F9_9BRAD</name>
<feature type="compositionally biased region" description="Basic and acidic residues" evidence="6">
    <location>
        <begin position="554"/>
        <end position="563"/>
    </location>
</feature>
<organism evidence="9 10">
    <name type="scientific">Bradyrhizobium daqingense</name>
    <dbReference type="NCBI Taxonomy" id="993502"/>
    <lineage>
        <taxon>Bacteria</taxon>
        <taxon>Pseudomonadati</taxon>
        <taxon>Pseudomonadota</taxon>
        <taxon>Alphaproteobacteria</taxon>
        <taxon>Hyphomicrobiales</taxon>
        <taxon>Nitrobacteraceae</taxon>
        <taxon>Bradyrhizobium</taxon>
    </lineage>
</organism>
<sequence length="572" mass="62603">MSGERDQCVLVFAPIGRDGPATVELLRGSNLHAVNCRSIPELVGEIVAGAGAVFLAEEALFGKDTASLAQWIESQPPWSDLPFVVLTSHREQPAVMAWRRNIVSLLRNVSLLERPVQPMTLTSAIQSALRARRRQYEIRALLAAREQTAQELEELVVERTRALEEANEQLRLEMKERIRVEETLRQAQKIEAIGQLTGGVAHDFNNLLMVISGGLDMLDRQTDPGRRRRLMDGMIQAAQRGASLTKQLLAFSRRQTLRPEPVDVATQIGGMRELLDRSLRGDVHVEFDFPDQLWAVEVDPGELELVILNLAVNARDAMPNGGTITVRGENLPDLREEDIAGDYVRLSVIDTGVGMSPEILSRVFEPFFTTKDVGKGSGLGLAQVHGFATQSRGTVRIKSQIGQGTSIELYLPRSRNLASKQRHLIELNRTTRPKQDGQGQVLLVEDDEEVAALVGEMLGQLGYQVTRAASGAAALGALADGRTVDLVFSDIMMPGGMNGVELAREIRRRRSDVPVLLTSGYAEAAIHEAEAKGIQILAKPYQLDELAAALSAAKSDRQPDTGSKRVSSSLSS</sequence>
<dbReference type="GO" id="GO:0000155">
    <property type="term" value="F:phosphorelay sensor kinase activity"/>
    <property type="evidence" value="ECO:0007669"/>
    <property type="project" value="InterPro"/>
</dbReference>
<dbReference type="Pfam" id="PF00072">
    <property type="entry name" value="Response_reg"/>
    <property type="match status" value="1"/>
</dbReference>
<reference evidence="9 10" key="1">
    <citation type="journal article" date="2015" name="Stand. Genomic Sci.">
        <title>Genomic Encyclopedia of Bacterial and Archaeal Type Strains, Phase III: the genomes of soil and plant-associated and newly described type strains.</title>
        <authorList>
            <person name="Whitman W.B."/>
            <person name="Woyke T."/>
            <person name="Klenk H.P."/>
            <person name="Zhou Y."/>
            <person name="Lilburn T.G."/>
            <person name="Beck B.J."/>
            <person name="De Vos P."/>
            <person name="Vandamme P."/>
            <person name="Eisen J.A."/>
            <person name="Garrity G."/>
            <person name="Hugenholtz P."/>
            <person name="Kyrpides N.C."/>
        </authorList>
    </citation>
    <scope>NUCLEOTIDE SEQUENCE [LARGE SCALE GENOMIC DNA]</scope>
    <source>
        <strain evidence="9 10">CGMCC 1.10947</strain>
    </source>
</reference>
<dbReference type="InterPro" id="IPR004358">
    <property type="entry name" value="Sig_transdc_His_kin-like_C"/>
</dbReference>
<dbReference type="AlphaFoldDB" id="A0A562L8F9"/>
<dbReference type="Gene3D" id="3.40.50.2300">
    <property type="match status" value="1"/>
</dbReference>
<evidence type="ECO:0000256" key="6">
    <source>
        <dbReference type="SAM" id="MobiDB-lite"/>
    </source>
</evidence>
<dbReference type="PANTHER" id="PTHR43065:SF49">
    <property type="entry name" value="HISTIDINE KINASE"/>
    <property type="match status" value="1"/>
</dbReference>
<protein>
    <recommendedName>
        <fullName evidence="2">histidine kinase</fullName>
        <ecNumber evidence="2">2.7.13.3</ecNumber>
    </recommendedName>
</protein>
<dbReference type="Gene3D" id="3.30.565.10">
    <property type="entry name" value="Histidine kinase-like ATPase, C-terminal domain"/>
    <property type="match status" value="1"/>
</dbReference>
<dbReference type="Proteomes" id="UP000317176">
    <property type="component" value="Unassembled WGS sequence"/>
</dbReference>